<dbReference type="EMBL" id="PDNB01000233">
    <property type="protein sequence ID" value="PGG98060.1"/>
    <property type="molecule type" value="Genomic_DNA"/>
</dbReference>
<evidence type="ECO:0000313" key="2">
    <source>
        <dbReference type="Proteomes" id="UP000223968"/>
    </source>
</evidence>
<protein>
    <recommendedName>
        <fullName evidence="3">Aminoglycoside phosphotransferase domain-containing protein</fullName>
    </recommendedName>
</protein>
<dbReference type="AlphaFoldDB" id="A0A2B7WNF8"/>
<dbReference type="Proteomes" id="UP000223968">
    <property type="component" value="Unassembled WGS sequence"/>
</dbReference>
<gene>
    <name evidence="1" type="ORF">AJ79_08992</name>
</gene>
<reference evidence="1 2" key="1">
    <citation type="submission" date="2017-10" db="EMBL/GenBank/DDBJ databases">
        <title>Comparative genomics in systemic dimorphic fungi from Ajellomycetaceae.</title>
        <authorList>
            <person name="Munoz J.F."/>
            <person name="Mcewen J.G."/>
            <person name="Clay O.K."/>
            <person name="Cuomo C.A."/>
        </authorList>
    </citation>
    <scope>NUCLEOTIDE SEQUENCE [LARGE SCALE GENOMIC DNA]</scope>
    <source>
        <strain evidence="1 2">UAMH5409</strain>
    </source>
</reference>
<dbReference type="OrthoDB" id="4185642at2759"/>
<proteinExistence type="predicted"/>
<name>A0A2B7WNF8_9EURO</name>
<accession>A0A2B7WNF8</accession>
<evidence type="ECO:0000313" key="1">
    <source>
        <dbReference type="EMBL" id="PGG98060.1"/>
    </source>
</evidence>
<keyword evidence="2" id="KW-1185">Reference proteome</keyword>
<sequence>MKITNVQPQQVAFHQELHRNENAVVLVSVSGFRCVMKVVSGIHPPHRALWMDGENPHHDYPHRARIHQREATAYQKLQACGVTQKGYVPQFYGSVQGLEPKLWRPHLDMFMDDINLPSAIFIEYIPGLRQLHLDTRFVDAIKAVTAALVMHNDLTARNFFMIAPGDPERVILLYFDRARTWDKDTLTARQQEWLHEDVQIVEDLGRLLEIDVAEGPPQRFLHLLLHSNPERHGFA</sequence>
<comment type="caution">
    <text evidence="1">The sequence shown here is derived from an EMBL/GenBank/DDBJ whole genome shotgun (WGS) entry which is preliminary data.</text>
</comment>
<dbReference type="STRING" id="1447875.A0A2B7WNF8"/>
<organism evidence="1 2">
    <name type="scientific">Helicocarpus griseus UAMH5409</name>
    <dbReference type="NCBI Taxonomy" id="1447875"/>
    <lineage>
        <taxon>Eukaryota</taxon>
        <taxon>Fungi</taxon>
        <taxon>Dikarya</taxon>
        <taxon>Ascomycota</taxon>
        <taxon>Pezizomycotina</taxon>
        <taxon>Eurotiomycetes</taxon>
        <taxon>Eurotiomycetidae</taxon>
        <taxon>Onygenales</taxon>
        <taxon>Ajellomycetaceae</taxon>
        <taxon>Helicocarpus</taxon>
    </lineage>
</organism>
<evidence type="ECO:0008006" key="3">
    <source>
        <dbReference type="Google" id="ProtNLM"/>
    </source>
</evidence>